<sequence length="157" mass="18138">IFKRQNFNLNSCFSFYFDVIFRVDLNLAVLHLKENGDLTKLENKWWYDRSECKTKDSKESSQSELTLSNVAGCFYILIGGLLVAMIVALIEFYWKSRIEAMRNKISLYEAMKANVRISITGAPYFERIGKYHPATGAFLSIDEYDKPASHVQPHTHV</sequence>
<dbReference type="PANTHER" id="PTHR18966">
    <property type="entry name" value="IONOTROPIC GLUTAMATE RECEPTOR"/>
    <property type="match status" value="1"/>
</dbReference>
<organism evidence="2 3">
    <name type="scientific">Dinothrombium tinctorium</name>
    <dbReference type="NCBI Taxonomy" id="1965070"/>
    <lineage>
        <taxon>Eukaryota</taxon>
        <taxon>Metazoa</taxon>
        <taxon>Ecdysozoa</taxon>
        <taxon>Arthropoda</taxon>
        <taxon>Chelicerata</taxon>
        <taxon>Arachnida</taxon>
        <taxon>Acari</taxon>
        <taxon>Acariformes</taxon>
        <taxon>Trombidiformes</taxon>
        <taxon>Prostigmata</taxon>
        <taxon>Anystina</taxon>
        <taxon>Parasitengona</taxon>
        <taxon>Trombidioidea</taxon>
        <taxon>Trombidiidae</taxon>
        <taxon>Dinothrombium</taxon>
    </lineage>
</organism>
<dbReference type="Gene3D" id="3.40.190.10">
    <property type="entry name" value="Periplasmic binding protein-like II"/>
    <property type="match status" value="1"/>
</dbReference>
<dbReference type="InterPro" id="IPR015683">
    <property type="entry name" value="Ionotropic_Glu_rcpt"/>
</dbReference>
<evidence type="ECO:0000256" key="1">
    <source>
        <dbReference type="SAM" id="Phobius"/>
    </source>
</evidence>
<dbReference type="STRING" id="1965070.A0A3S5WGZ0"/>
<feature type="transmembrane region" description="Helical" evidence="1">
    <location>
        <begin position="74"/>
        <end position="94"/>
    </location>
</feature>
<comment type="caution">
    <text evidence="2">The sequence shown here is derived from an EMBL/GenBank/DDBJ whole genome shotgun (WGS) entry which is preliminary data.</text>
</comment>
<keyword evidence="1" id="KW-1133">Transmembrane helix</keyword>
<keyword evidence="3" id="KW-1185">Reference proteome</keyword>
<evidence type="ECO:0000313" key="2">
    <source>
        <dbReference type="EMBL" id="RWS08466.1"/>
    </source>
</evidence>
<protein>
    <submittedName>
        <fullName evidence="2">Glutamate receptor-like protein</fullName>
    </submittedName>
</protein>
<feature type="non-terminal residue" evidence="2">
    <location>
        <position position="1"/>
    </location>
</feature>
<name>A0A3S5WGZ0_9ACAR</name>
<evidence type="ECO:0000313" key="3">
    <source>
        <dbReference type="Proteomes" id="UP000285301"/>
    </source>
</evidence>
<keyword evidence="2" id="KW-0675">Receptor</keyword>
<accession>A0A3S5WGZ0</accession>
<proteinExistence type="predicted"/>
<dbReference type="OrthoDB" id="5984008at2759"/>
<reference evidence="2 3" key="1">
    <citation type="journal article" date="2018" name="Gigascience">
        <title>Genomes of trombidid mites reveal novel predicted allergens and laterally-transferred genes associated with secondary metabolism.</title>
        <authorList>
            <person name="Dong X."/>
            <person name="Chaisiri K."/>
            <person name="Xia D."/>
            <person name="Armstrong S.D."/>
            <person name="Fang Y."/>
            <person name="Donnelly M.J."/>
            <person name="Kadowaki T."/>
            <person name="McGarry J.W."/>
            <person name="Darby A.C."/>
            <person name="Makepeace B.L."/>
        </authorList>
    </citation>
    <scope>NUCLEOTIDE SEQUENCE [LARGE SCALE GENOMIC DNA]</scope>
    <source>
        <strain evidence="2">UoL-WK</strain>
    </source>
</reference>
<dbReference type="AlphaFoldDB" id="A0A3S5WGZ0"/>
<keyword evidence="1" id="KW-0472">Membrane</keyword>
<dbReference type="Proteomes" id="UP000285301">
    <property type="component" value="Unassembled WGS sequence"/>
</dbReference>
<gene>
    <name evidence="2" type="ORF">B4U79_15522</name>
</gene>
<dbReference type="EMBL" id="NCKU01002958">
    <property type="protein sequence ID" value="RWS08466.1"/>
    <property type="molecule type" value="Genomic_DNA"/>
</dbReference>
<keyword evidence="1" id="KW-0812">Transmembrane</keyword>